<protein>
    <submittedName>
        <fullName evidence="1">Uncharacterized protein</fullName>
    </submittedName>
</protein>
<proteinExistence type="predicted"/>
<reference evidence="1" key="2">
    <citation type="submission" date="2022-07" db="EMBL/GenBank/DDBJ databases">
        <authorList>
            <person name="Goncalves M.F.M."/>
            <person name="Hilario S."/>
            <person name="Van De Peer Y."/>
            <person name="Esteves A.C."/>
            <person name="Alves A."/>
        </authorList>
    </citation>
    <scope>NUCLEOTIDE SEQUENCE</scope>
    <source>
        <strain evidence="1">MUM 19.33</strain>
    </source>
</reference>
<dbReference type="AlphaFoldDB" id="A0A9Q0BBF1"/>
<sequence>MSAPKTSKRFASLRPESKATIGEKLQFWRDTRRDTYSILSDKTQSSRDQLWEDWQAFFSQIGEDPEQIWLDLCDNKDEARSLCLVFLEVCVENSQTLRPVLGPEENAYVQTITSANALLQIWKGLIAHADEKVLDQARKRDPKNRAHWTLKYTNHDGGRNRGPANRVASAFTRPFTSVEDLLTLPRLEGVDYLEVSWKPEMADKEIIPIKYHQYYKIWRLVNLAAGFRDGLRPTSMRVGAGARIVPGRAPRLYVALPPQKIPGPLTIKVNARMP</sequence>
<dbReference type="RefSeq" id="XP_051358850.1">
    <property type="nucleotide sequence ID" value="XM_051510227.1"/>
</dbReference>
<dbReference type="Proteomes" id="UP001055219">
    <property type="component" value="Unassembled WGS sequence"/>
</dbReference>
<evidence type="ECO:0000313" key="1">
    <source>
        <dbReference type="EMBL" id="KAI6777994.1"/>
    </source>
</evidence>
<organism evidence="1 2">
    <name type="scientific">Emericellopsis cladophorae</name>
    <dbReference type="NCBI Taxonomy" id="2686198"/>
    <lineage>
        <taxon>Eukaryota</taxon>
        <taxon>Fungi</taxon>
        <taxon>Dikarya</taxon>
        <taxon>Ascomycota</taxon>
        <taxon>Pezizomycotina</taxon>
        <taxon>Sordariomycetes</taxon>
        <taxon>Hypocreomycetidae</taxon>
        <taxon>Hypocreales</taxon>
        <taxon>Bionectriaceae</taxon>
        <taxon>Emericellopsis</taxon>
    </lineage>
</organism>
<keyword evidence="2" id="KW-1185">Reference proteome</keyword>
<dbReference type="GeneID" id="75830308"/>
<accession>A0A9Q0BBF1</accession>
<dbReference type="OrthoDB" id="5243844at2759"/>
<dbReference type="EMBL" id="JAGIXG020000087">
    <property type="protein sequence ID" value="KAI6777994.1"/>
    <property type="molecule type" value="Genomic_DNA"/>
</dbReference>
<reference evidence="1" key="1">
    <citation type="journal article" date="2021" name="J Fungi (Basel)">
        <title>Genomic and Metabolomic Analyses of the Marine Fungus Emericellopsis cladophorae: Insights into Saltwater Adaptability Mechanisms and Its Biosynthetic Potential.</title>
        <authorList>
            <person name="Goncalves M.F.M."/>
            <person name="Hilario S."/>
            <person name="Van de Peer Y."/>
            <person name="Esteves A.C."/>
            <person name="Alves A."/>
        </authorList>
    </citation>
    <scope>NUCLEOTIDE SEQUENCE</scope>
    <source>
        <strain evidence="1">MUM 19.33</strain>
    </source>
</reference>
<name>A0A9Q0BBF1_9HYPO</name>
<comment type="caution">
    <text evidence="1">The sequence shown here is derived from an EMBL/GenBank/DDBJ whole genome shotgun (WGS) entry which is preliminary data.</text>
</comment>
<evidence type="ECO:0000313" key="2">
    <source>
        <dbReference type="Proteomes" id="UP001055219"/>
    </source>
</evidence>
<gene>
    <name evidence="1" type="ORF">J7T54_003815</name>
</gene>